<dbReference type="PANTHER" id="PTHR27003:SF434">
    <property type="entry name" value="RECEPTOR-LIKE PROTEIN KINASE FERONIA"/>
    <property type="match status" value="1"/>
</dbReference>
<dbReference type="AlphaFoldDB" id="A0A2P5ASE5"/>
<dbReference type="SUPFAM" id="SSF56112">
    <property type="entry name" value="Protein kinase-like (PK-like)"/>
    <property type="match status" value="1"/>
</dbReference>
<evidence type="ECO:0000313" key="3">
    <source>
        <dbReference type="EMBL" id="PON39465.1"/>
    </source>
</evidence>
<dbReference type="GO" id="GO:0009506">
    <property type="term" value="C:plasmodesma"/>
    <property type="evidence" value="ECO:0007669"/>
    <property type="project" value="TreeGrafter"/>
</dbReference>
<dbReference type="EMBL" id="JXTC01000716">
    <property type="protein sequence ID" value="PON39465.1"/>
    <property type="molecule type" value="Genomic_DNA"/>
</dbReference>
<keyword evidence="3" id="KW-0808">Transferase</keyword>
<feature type="domain" description="Serine-threonine/tyrosine-protein kinase catalytic" evidence="2">
    <location>
        <begin position="11"/>
        <end position="109"/>
    </location>
</feature>
<comment type="caution">
    <text evidence="3">The sequence shown here is derived from an EMBL/GenBank/DDBJ whole genome shotgun (WGS) entry which is preliminary data.</text>
</comment>
<feature type="region of interest" description="Disordered" evidence="1">
    <location>
        <begin position="144"/>
        <end position="173"/>
    </location>
</feature>
<gene>
    <name evidence="3" type="ORF">TorRG33x02_342540</name>
</gene>
<proteinExistence type="predicted"/>
<keyword evidence="3" id="KW-0418">Kinase</keyword>
<evidence type="ECO:0000259" key="2">
    <source>
        <dbReference type="Pfam" id="PF07714"/>
    </source>
</evidence>
<dbReference type="InterPro" id="IPR045272">
    <property type="entry name" value="ANXUR1/2-like"/>
</dbReference>
<dbReference type="GO" id="GO:0004714">
    <property type="term" value="F:transmembrane receptor protein tyrosine kinase activity"/>
    <property type="evidence" value="ECO:0007669"/>
    <property type="project" value="InterPro"/>
</dbReference>
<dbReference type="InterPro" id="IPR001245">
    <property type="entry name" value="Ser-Thr/Tyr_kinase_cat_dom"/>
</dbReference>
<sequence>MMSRSSSWKLDPEYYRRQQLMEKSDVYSFGVVLCEVLCGRPTIVKNAEKRQVSLAEWAQSCYHNGTLHKIIDQRLTGRIALECLKKYGEIAVNCMLDNGKERPSTNDVVWGLEFAMQLQQNAEDNDRVGGAIMKLKDTTAKVISSSEQGSTTNESMKGMSGTVFSEINDPKGR</sequence>
<dbReference type="GO" id="GO:0005886">
    <property type="term" value="C:plasma membrane"/>
    <property type="evidence" value="ECO:0007669"/>
    <property type="project" value="TreeGrafter"/>
</dbReference>
<evidence type="ECO:0000256" key="1">
    <source>
        <dbReference type="SAM" id="MobiDB-lite"/>
    </source>
</evidence>
<dbReference type="Proteomes" id="UP000237000">
    <property type="component" value="Unassembled WGS sequence"/>
</dbReference>
<name>A0A2P5ASE5_TREOI</name>
<dbReference type="Pfam" id="PF07714">
    <property type="entry name" value="PK_Tyr_Ser-Thr"/>
    <property type="match status" value="1"/>
</dbReference>
<dbReference type="InParanoid" id="A0A2P5ASE5"/>
<organism evidence="3 4">
    <name type="scientific">Trema orientale</name>
    <name type="common">Charcoal tree</name>
    <name type="synonym">Celtis orientalis</name>
    <dbReference type="NCBI Taxonomy" id="63057"/>
    <lineage>
        <taxon>Eukaryota</taxon>
        <taxon>Viridiplantae</taxon>
        <taxon>Streptophyta</taxon>
        <taxon>Embryophyta</taxon>
        <taxon>Tracheophyta</taxon>
        <taxon>Spermatophyta</taxon>
        <taxon>Magnoliopsida</taxon>
        <taxon>eudicotyledons</taxon>
        <taxon>Gunneridae</taxon>
        <taxon>Pentapetalae</taxon>
        <taxon>rosids</taxon>
        <taxon>fabids</taxon>
        <taxon>Rosales</taxon>
        <taxon>Cannabaceae</taxon>
        <taxon>Trema</taxon>
    </lineage>
</organism>
<reference evidence="4" key="1">
    <citation type="submission" date="2016-06" db="EMBL/GenBank/DDBJ databases">
        <title>Parallel loss of symbiosis genes in relatives of nitrogen-fixing non-legume Parasponia.</title>
        <authorList>
            <person name="Van Velzen R."/>
            <person name="Holmer R."/>
            <person name="Bu F."/>
            <person name="Rutten L."/>
            <person name="Van Zeijl A."/>
            <person name="Liu W."/>
            <person name="Santuari L."/>
            <person name="Cao Q."/>
            <person name="Sharma T."/>
            <person name="Shen D."/>
            <person name="Roswanjaya Y."/>
            <person name="Wardhani T."/>
            <person name="Kalhor M.S."/>
            <person name="Jansen J."/>
            <person name="Van den Hoogen J."/>
            <person name="Gungor B."/>
            <person name="Hartog M."/>
            <person name="Hontelez J."/>
            <person name="Verver J."/>
            <person name="Yang W.-C."/>
            <person name="Schijlen E."/>
            <person name="Repin R."/>
            <person name="Schilthuizen M."/>
            <person name="Schranz E."/>
            <person name="Heidstra R."/>
            <person name="Miyata K."/>
            <person name="Fedorova E."/>
            <person name="Kohlen W."/>
            <person name="Bisseling T."/>
            <person name="Smit S."/>
            <person name="Geurts R."/>
        </authorList>
    </citation>
    <scope>NUCLEOTIDE SEQUENCE [LARGE SCALE GENOMIC DNA]</scope>
    <source>
        <strain evidence="4">cv. RG33-2</strain>
    </source>
</reference>
<accession>A0A2P5ASE5</accession>
<dbReference type="STRING" id="63057.A0A2P5ASE5"/>
<dbReference type="InterPro" id="IPR011009">
    <property type="entry name" value="Kinase-like_dom_sf"/>
</dbReference>
<dbReference type="Gene3D" id="1.10.510.10">
    <property type="entry name" value="Transferase(Phosphotransferase) domain 1"/>
    <property type="match status" value="1"/>
</dbReference>
<evidence type="ECO:0000313" key="4">
    <source>
        <dbReference type="Proteomes" id="UP000237000"/>
    </source>
</evidence>
<keyword evidence="4" id="KW-1185">Reference proteome</keyword>
<protein>
    <submittedName>
        <fullName evidence="3">Tyrosine-protein kinase</fullName>
    </submittedName>
</protein>
<dbReference type="PANTHER" id="PTHR27003">
    <property type="entry name" value="OS07G0166700 PROTEIN"/>
    <property type="match status" value="1"/>
</dbReference>
<feature type="compositionally biased region" description="Polar residues" evidence="1">
    <location>
        <begin position="144"/>
        <end position="155"/>
    </location>
</feature>
<dbReference type="OrthoDB" id="1194078at2759"/>